<protein>
    <recommendedName>
        <fullName evidence="2">DUF2326 domain-containing protein</fullName>
    </recommendedName>
</protein>
<accession>A0A2Z5ZDV3</accession>
<reference evidence="3 4" key="1">
    <citation type="submission" date="2018-02" db="EMBL/GenBank/DDBJ databases">
        <title>Acetobacter orientalis genome.</title>
        <authorList>
            <person name="Nakashima N."/>
            <person name="Tamura T."/>
        </authorList>
    </citation>
    <scope>NUCLEOTIDE SEQUENCE [LARGE SCALE GENOMIC DNA]</scope>
    <source>
        <strain evidence="3 4">FAN1</strain>
    </source>
</reference>
<dbReference type="InterPro" id="IPR018760">
    <property type="entry name" value="DUF2326"/>
</dbReference>
<evidence type="ECO:0000313" key="3">
    <source>
        <dbReference type="EMBL" id="BBC78708.1"/>
    </source>
</evidence>
<dbReference type="KEGG" id="aot:AcetOri_orf00521"/>
<evidence type="ECO:0000256" key="1">
    <source>
        <dbReference type="SAM" id="MobiDB-lite"/>
    </source>
</evidence>
<feature type="region of interest" description="Disordered" evidence="1">
    <location>
        <begin position="1"/>
        <end position="33"/>
    </location>
</feature>
<evidence type="ECO:0000259" key="2">
    <source>
        <dbReference type="Pfam" id="PF10088"/>
    </source>
</evidence>
<dbReference type="EMBL" id="AP018515">
    <property type="protein sequence ID" value="BBC78708.1"/>
    <property type="molecule type" value="Genomic_DNA"/>
</dbReference>
<feature type="domain" description="DUF2326" evidence="2">
    <location>
        <begin position="487"/>
        <end position="621"/>
    </location>
</feature>
<name>A0A2Z5ZDV3_9PROT</name>
<gene>
    <name evidence="3" type="ORF">AcetOrient_orf00521</name>
</gene>
<feature type="compositionally biased region" description="Basic and acidic residues" evidence="1">
    <location>
        <begin position="24"/>
        <end position="33"/>
    </location>
</feature>
<sequence>MGASAHGTERRELRAVRAGLEPPLSDRCDRDPGRPYRQDRLMIRAVRANQKGFHTALLKPGVNLILADRSTLAGDKDTTNALGKSTLIEIIDFCLASNTSPGKGLRIEALQGWSFTLELSLSGREVTVTRATDTPGFFAIEGATDDWPVWPTPNKEGVPGLDAKKWRAVLAWALFDMSDLSAQSGYKPSARSLLSYFMRNQTAAYNTPFKHFDDQKTWDIQVHNAFLLGLNWEKAATWQQLKDQKKALDALKQAIKTGAVDGELASLGELEAERLRLATQLEREREALSNFRVLPQYREIETQANLLTSEIHGLVNGNIVDKRRLDRYRDSLVSEDAPTEDRLEALYGEAGIALPGAVKKTLADARAFNAQIIANRRKFIAGEIAALEAAVRKREADLVALTGRRADLLNALAGQGALEELTQLQEFHAATLMKVDELTNRITQLRQMTAKTDTIKVETVELKRATILDYEERRDLWSQALSLFSEFSENLYKSPGRLVIDIDDTGYKFDVEIAGSPSEGISKMKIFCYDLMLISFARQRGLGIDFLIHDSTIFDGVDPRQRAHALELAAAMAAKHGFQYICTLNTDMVPVSDFTSGFDYESLVRLRLTDTDPTGSLLGFRY</sequence>
<proteinExistence type="predicted"/>
<dbReference type="AlphaFoldDB" id="A0A2Z5ZDV3"/>
<dbReference type="Pfam" id="PF10088">
    <property type="entry name" value="DUF2326"/>
    <property type="match status" value="1"/>
</dbReference>
<evidence type="ECO:0000313" key="4">
    <source>
        <dbReference type="Proteomes" id="UP000270034"/>
    </source>
</evidence>
<organism evidence="3 4">
    <name type="scientific">Acetobacter orientalis</name>
    <dbReference type="NCBI Taxonomy" id="146474"/>
    <lineage>
        <taxon>Bacteria</taxon>
        <taxon>Pseudomonadati</taxon>
        <taxon>Pseudomonadota</taxon>
        <taxon>Alphaproteobacteria</taxon>
        <taxon>Acetobacterales</taxon>
        <taxon>Acetobacteraceae</taxon>
        <taxon>Acetobacter</taxon>
    </lineage>
</organism>
<dbReference type="Proteomes" id="UP000270034">
    <property type="component" value="Chromosome"/>
</dbReference>